<dbReference type="GO" id="GO:0032259">
    <property type="term" value="P:methylation"/>
    <property type="evidence" value="ECO:0007669"/>
    <property type="project" value="UniProtKB-KW"/>
</dbReference>
<keyword evidence="3" id="KW-0489">Methyltransferase</keyword>
<dbReference type="GeneID" id="25908002"/>
<organism evidence="6 7">
    <name type="scientific">Sphaeroforma arctica JP610</name>
    <dbReference type="NCBI Taxonomy" id="667725"/>
    <lineage>
        <taxon>Eukaryota</taxon>
        <taxon>Ichthyosporea</taxon>
        <taxon>Ichthyophonida</taxon>
        <taxon>Sphaeroforma</taxon>
    </lineage>
</organism>
<dbReference type="STRING" id="667725.A0A0L0FTK0"/>
<dbReference type="eggNOG" id="KOG2798">
    <property type="taxonomic scope" value="Eukaryota"/>
</dbReference>
<keyword evidence="4" id="KW-0808">Transferase</keyword>
<gene>
    <name evidence="6" type="ORF">SARC_07498</name>
</gene>
<dbReference type="OrthoDB" id="978at2759"/>
<dbReference type="PANTHER" id="PTHR12303:SF6">
    <property type="entry name" value="CARNOSINE N-METHYLTRANSFERASE"/>
    <property type="match status" value="1"/>
</dbReference>
<keyword evidence="7" id="KW-1185">Reference proteome</keyword>
<dbReference type="GO" id="GO:0030735">
    <property type="term" value="F:carnosine N-methyltransferase activity"/>
    <property type="evidence" value="ECO:0007669"/>
    <property type="project" value="UniProtKB-EC"/>
</dbReference>
<evidence type="ECO:0000313" key="7">
    <source>
        <dbReference type="Proteomes" id="UP000054560"/>
    </source>
</evidence>
<dbReference type="RefSeq" id="XP_014154037.1">
    <property type="nucleotide sequence ID" value="XM_014298562.1"/>
</dbReference>
<evidence type="ECO:0000313" key="6">
    <source>
        <dbReference type="EMBL" id="KNC80135.1"/>
    </source>
</evidence>
<comment type="similarity">
    <text evidence="1">Belongs to the carnosine N-methyltransferase family.</text>
</comment>
<dbReference type="InterPro" id="IPR012901">
    <property type="entry name" value="CARME"/>
</dbReference>
<evidence type="ECO:0000256" key="2">
    <source>
        <dbReference type="ARBA" id="ARBA00012003"/>
    </source>
</evidence>
<dbReference type="EC" id="2.1.1.22" evidence="2"/>
<evidence type="ECO:0000256" key="4">
    <source>
        <dbReference type="ARBA" id="ARBA00022679"/>
    </source>
</evidence>
<sequence length="359" mass="40907">MPATAKPVLRIIIAVFRNYADFVNTRIAKAQSDYEKLDPRHQQLLTHFPKRIEALYEAVDANQQLLFEVTKPHRIFLNDDALDTEKEMEYADGKKFTIDEHKKVRSTLKQFVRDWSEEGAEERSQCYQPIVDAVTDRFKDVTDKSQLRVLVPGAGLGRLAFEFAKLGFSCEGNEFSFYMLVASNFILNRSGPPVDIYPWVHEFSNHIDADDQYRAISIPDVEPAKHLGNGSAEFSMTAGDFLDCYVTEGKFDAVASCYFIDTAKNIIQYIERIYDILKPGGVFVNMGPLLYHFSDSPELSIELSYEEVKDVMLATGFVIEEERRGIHSNYIGNTKSLYNISYECVFFVASKPSKAENKS</sequence>
<keyword evidence="5" id="KW-0949">S-adenosyl-L-methionine</keyword>
<dbReference type="Proteomes" id="UP000054560">
    <property type="component" value="Unassembled WGS sequence"/>
</dbReference>
<proteinExistence type="inferred from homology"/>
<evidence type="ECO:0000256" key="1">
    <source>
        <dbReference type="ARBA" id="ARBA00010086"/>
    </source>
</evidence>
<dbReference type="EMBL" id="KQ242195">
    <property type="protein sequence ID" value="KNC80135.1"/>
    <property type="molecule type" value="Genomic_DNA"/>
</dbReference>
<reference evidence="6 7" key="1">
    <citation type="submission" date="2011-02" db="EMBL/GenBank/DDBJ databases">
        <title>The Genome Sequence of Sphaeroforma arctica JP610.</title>
        <authorList>
            <consortium name="The Broad Institute Genome Sequencing Platform"/>
            <person name="Russ C."/>
            <person name="Cuomo C."/>
            <person name="Young S.K."/>
            <person name="Zeng Q."/>
            <person name="Gargeya S."/>
            <person name="Alvarado L."/>
            <person name="Berlin A."/>
            <person name="Chapman S.B."/>
            <person name="Chen Z."/>
            <person name="Freedman E."/>
            <person name="Gellesch M."/>
            <person name="Goldberg J."/>
            <person name="Griggs A."/>
            <person name="Gujja S."/>
            <person name="Heilman E."/>
            <person name="Heiman D."/>
            <person name="Howarth C."/>
            <person name="Mehta T."/>
            <person name="Neiman D."/>
            <person name="Pearson M."/>
            <person name="Roberts A."/>
            <person name="Saif S."/>
            <person name="Shea T."/>
            <person name="Shenoy N."/>
            <person name="Sisk P."/>
            <person name="Stolte C."/>
            <person name="Sykes S."/>
            <person name="White J."/>
            <person name="Yandava C."/>
            <person name="Burger G."/>
            <person name="Gray M.W."/>
            <person name="Holland P.W.H."/>
            <person name="King N."/>
            <person name="Lang F.B.F."/>
            <person name="Roger A.J."/>
            <person name="Ruiz-Trillo I."/>
            <person name="Haas B."/>
            <person name="Nusbaum C."/>
            <person name="Birren B."/>
        </authorList>
    </citation>
    <scope>NUCLEOTIDE SEQUENCE [LARGE SCALE GENOMIC DNA]</scope>
    <source>
        <strain evidence="6 7">JP610</strain>
    </source>
</reference>
<protein>
    <recommendedName>
        <fullName evidence="2">carnosine N-methyltransferase</fullName>
        <ecNumber evidence="2">2.1.1.22</ecNumber>
    </recommendedName>
</protein>
<dbReference type="InterPro" id="IPR029063">
    <property type="entry name" value="SAM-dependent_MTases_sf"/>
</dbReference>
<evidence type="ECO:0000256" key="3">
    <source>
        <dbReference type="ARBA" id="ARBA00022603"/>
    </source>
</evidence>
<dbReference type="AlphaFoldDB" id="A0A0L0FTK0"/>
<name>A0A0L0FTK0_9EUKA</name>
<dbReference type="PANTHER" id="PTHR12303">
    <property type="entry name" value="CARNOSINE N-METHYLTRANSFERASE"/>
    <property type="match status" value="1"/>
</dbReference>
<evidence type="ECO:0000256" key="5">
    <source>
        <dbReference type="ARBA" id="ARBA00022691"/>
    </source>
</evidence>
<dbReference type="Pfam" id="PF07942">
    <property type="entry name" value="CARME"/>
    <property type="match status" value="1"/>
</dbReference>
<dbReference type="SUPFAM" id="SSF53335">
    <property type="entry name" value="S-adenosyl-L-methionine-dependent methyltransferases"/>
    <property type="match status" value="1"/>
</dbReference>
<accession>A0A0L0FTK0</accession>
<dbReference type="Gene3D" id="3.40.50.150">
    <property type="entry name" value="Vaccinia Virus protein VP39"/>
    <property type="match status" value="1"/>
</dbReference>
<dbReference type="SMART" id="SM01296">
    <property type="entry name" value="N2227"/>
    <property type="match status" value="1"/>
</dbReference>